<evidence type="ECO:0000256" key="1">
    <source>
        <dbReference type="ARBA" id="ARBA00007090"/>
    </source>
</evidence>
<evidence type="ECO:0000256" key="12">
    <source>
        <dbReference type="ARBA" id="ARBA00034000"/>
    </source>
</evidence>
<comment type="catalytic activity">
    <reaction evidence="13">
        <text>[GlcNAc-(1-&gt;4)-Mur2Ac(oyl-L-Ala-gamma-D-Glu-L-Lys-D-Ala-D-Ala)](n)-di-trans,octa-cis-undecaprenyl diphosphate + beta-D-GlcNAc-(1-&gt;4)-Mur2Ac(oyl-L-Ala-gamma-D-Glu-L-Lys-D-Ala-D-Ala)-di-trans,octa-cis-undecaprenyl diphosphate = [GlcNAc-(1-&gt;4)-Mur2Ac(oyl-L-Ala-gamma-D-Glu-L-Lys-D-Ala-D-Ala)](n+1)-di-trans,octa-cis-undecaprenyl diphosphate + di-trans,octa-cis-undecaprenyl diphosphate + H(+)</text>
        <dbReference type="Rhea" id="RHEA:23708"/>
        <dbReference type="Rhea" id="RHEA-COMP:9602"/>
        <dbReference type="Rhea" id="RHEA-COMP:9603"/>
        <dbReference type="ChEBI" id="CHEBI:15378"/>
        <dbReference type="ChEBI" id="CHEBI:58405"/>
        <dbReference type="ChEBI" id="CHEBI:60033"/>
        <dbReference type="ChEBI" id="CHEBI:78435"/>
        <dbReference type="EC" id="2.4.99.28"/>
    </reaction>
</comment>
<evidence type="ECO:0000256" key="13">
    <source>
        <dbReference type="ARBA" id="ARBA00049902"/>
    </source>
</evidence>
<keyword evidence="19" id="KW-1185">Reference proteome</keyword>
<dbReference type="AlphaFoldDB" id="A0A3A9YGD1"/>
<dbReference type="Gene3D" id="1.10.3810.10">
    <property type="entry name" value="Biosynthetic peptidoglycan transglycosylase-like"/>
    <property type="match status" value="1"/>
</dbReference>
<keyword evidence="15" id="KW-0812">Transmembrane</keyword>
<evidence type="ECO:0000256" key="4">
    <source>
        <dbReference type="ARBA" id="ARBA00022670"/>
    </source>
</evidence>
<feature type="domain" description="Penicillin-binding protein transpeptidase" evidence="16">
    <location>
        <begin position="528"/>
        <end position="711"/>
    </location>
</feature>
<evidence type="ECO:0000256" key="6">
    <source>
        <dbReference type="ARBA" id="ARBA00022679"/>
    </source>
</evidence>
<dbReference type="GO" id="GO:0006508">
    <property type="term" value="P:proteolysis"/>
    <property type="evidence" value="ECO:0007669"/>
    <property type="project" value="UniProtKB-KW"/>
</dbReference>
<feature type="region of interest" description="Disordered" evidence="14">
    <location>
        <begin position="1"/>
        <end position="87"/>
    </location>
</feature>
<evidence type="ECO:0000256" key="11">
    <source>
        <dbReference type="ARBA" id="ARBA00023316"/>
    </source>
</evidence>
<feature type="compositionally biased region" description="Basic residues" evidence="14">
    <location>
        <begin position="73"/>
        <end position="84"/>
    </location>
</feature>
<keyword evidence="3" id="KW-0121">Carboxypeptidase</keyword>
<dbReference type="GO" id="GO:0071555">
    <property type="term" value="P:cell wall organization"/>
    <property type="evidence" value="ECO:0007669"/>
    <property type="project" value="UniProtKB-KW"/>
</dbReference>
<dbReference type="GO" id="GO:0008955">
    <property type="term" value="F:peptidoglycan glycosyltransferase activity"/>
    <property type="evidence" value="ECO:0007669"/>
    <property type="project" value="UniProtKB-EC"/>
</dbReference>
<organism evidence="18 19">
    <name type="scientific">Streptomyces hoynatensis</name>
    <dbReference type="NCBI Taxonomy" id="1141874"/>
    <lineage>
        <taxon>Bacteria</taxon>
        <taxon>Bacillati</taxon>
        <taxon>Actinomycetota</taxon>
        <taxon>Actinomycetes</taxon>
        <taxon>Kitasatosporales</taxon>
        <taxon>Streptomycetaceae</taxon>
        <taxon>Streptomyces</taxon>
    </lineage>
</organism>
<keyword evidence="7" id="KW-0378">Hydrolase</keyword>
<dbReference type="GO" id="GO:0030288">
    <property type="term" value="C:outer membrane-bounded periplasmic space"/>
    <property type="evidence" value="ECO:0007669"/>
    <property type="project" value="TreeGrafter"/>
</dbReference>
<accession>A0A3A9YGD1</accession>
<dbReference type="GO" id="GO:0008360">
    <property type="term" value="P:regulation of cell shape"/>
    <property type="evidence" value="ECO:0007669"/>
    <property type="project" value="UniProtKB-KW"/>
</dbReference>
<comment type="similarity">
    <text evidence="2">In the N-terminal section; belongs to the glycosyltransferase 51 family.</text>
</comment>
<feature type="compositionally biased region" description="Basic residues" evidence="14">
    <location>
        <begin position="1"/>
        <end position="15"/>
    </location>
</feature>
<dbReference type="SUPFAM" id="SSF53955">
    <property type="entry name" value="Lysozyme-like"/>
    <property type="match status" value="1"/>
</dbReference>
<dbReference type="InterPro" id="IPR050396">
    <property type="entry name" value="Glycosyltr_51/Transpeptidase"/>
</dbReference>
<gene>
    <name evidence="18" type="ORF">D7294_30115</name>
</gene>
<feature type="compositionally biased region" description="Basic residues" evidence="14">
    <location>
        <begin position="55"/>
        <end position="64"/>
    </location>
</feature>
<evidence type="ECO:0000259" key="16">
    <source>
        <dbReference type="Pfam" id="PF00905"/>
    </source>
</evidence>
<evidence type="ECO:0000313" key="19">
    <source>
        <dbReference type="Proteomes" id="UP000272474"/>
    </source>
</evidence>
<dbReference type="GO" id="GO:0009252">
    <property type="term" value="P:peptidoglycan biosynthetic process"/>
    <property type="evidence" value="ECO:0007669"/>
    <property type="project" value="UniProtKB-KW"/>
</dbReference>
<comment type="caution">
    <text evidence="18">The sequence shown here is derived from an EMBL/GenBank/DDBJ whole genome shotgun (WGS) entry which is preliminary data.</text>
</comment>
<dbReference type="InterPro" id="IPR001460">
    <property type="entry name" value="PCN-bd_Tpept"/>
</dbReference>
<keyword evidence="6" id="KW-0808">Transferase</keyword>
<dbReference type="PANTHER" id="PTHR32282:SF34">
    <property type="entry name" value="PENICILLIN-BINDING PROTEIN 1A"/>
    <property type="match status" value="1"/>
</dbReference>
<evidence type="ECO:0000256" key="14">
    <source>
        <dbReference type="SAM" id="MobiDB-lite"/>
    </source>
</evidence>
<dbReference type="PANTHER" id="PTHR32282">
    <property type="entry name" value="BINDING PROTEIN TRANSPEPTIDASE, PUTATIVE-RELATED"/>
    <property type="match status" value="1"/>
</dbReference>
<dbReference type="GO" id="GO:0008658">
    <property type="term" value="F:penicillin binding"/>
    <property type="evidence" value="ECO:0007669"/>
    <property type="project" value="InterPro"/>
</dbReference>
<dbReference type="EMBL" id="RBAL01000033">
    <property type="protein sequence ID" value="RKN36029.1"/>
    <property type="molecule type" value="Genomic_DNA"/>
</dbReference>
<dbReference type="InterPro" id="IPR036950">
    <property type="entry name" value="PBP_transglycosylase"/>
</dbReference>
<feature type="region of interest" description="Disordered" evidence="14">
    <location>
        <begin position="779"/>
        <end position="921"/>
    </location>
</feature>
<evidence type="ECO:0000256" key="8">
    <source>
        <dbReference type="ARBA" id="ARBA00022960"/>
    </source>
</evidence>
<dbReference type="GO" id="GO:0009002">
    <property type="term" value="F:serine-type D-Ala-D-Ala carboxypeptidase activity"/>
    <property type="evidence" value="ECO:0007669"/>
    <property type="project" value="UniProtKB-EC"/>
</dbReference>
<evidence type="ECO:0000313" key="18">
    <source>
        <dbReference type="EMBL" id="RKN36029.1"/>
    </source>
</evidence>
<keyword evidence="5" id="KW-0328">Glycosyltransferase</keyword>
<evidence type="ECO:0000256" key="10">
    <source>
        <dbReference type="ARBA" id="ARBA00023268"/>
    </source>
</evidence>
<sequence length="921" mass="99343">MSEHRRKQPPSRGRRAAASSGHRAGPPPPPPPGADAAPGASPERPYGSRAEARRAAQRGGRRRSGNAAEAAGRRRRPQTPRKKRFIDYPRSGYSGLRRWLPSWKQVLGTAMGFFGLMVGLVGIAYAMIDIPQENEIAIQQSNVYYWADGTQMVQDGENGVNRQNLSLDEIPLDMQDSVVAAENASFWSDSGIDLMGIGRAVVNMARGGEVQSGSTITQQYVKNMYLTQDQTISRKAREILLSIKVGTSVSKEEILQGYLNTSYYNRGASGIQAAAQAYYGIDAKDLNASQCAFLTTVLKGPALYDPYNNVTGELDEENLQRAEERWAWVLERRTEVEIEGRRLSQEDYQHWIDEGFPMPNEPTPPQQKAGQIGYLVDLANHYIMAHTDLTQEDLDRGGFQIHTTFDQTMVDQMVDAVESVQDEYIDPEERDADRHVQFGGAAVVPGDGAIRAIYGGPDWTEHFTNNADDPHAQVGSTFKPFALAAALTTGIRDPEGSADQGEDERIVISPESVYPGNDGTLIENYDGSTWRGEDEDGNEVELHQNNDVDENPGDITLREAMAMSANVPFVQLNMDIGPAQVADAAVAAGLSEDSLVEANDTVPTFVLGVSHPGPIRMASAYATFAASGEENDPYSVTSFDNDTRGIHWEHEDNPTQAFDSEVADTVTDVLRDVVESPEGTAHRAAELGIPVAGKTGTTDDNKSAWFIGYTRELSTAIGMWRAPDDESELTQEEKDDNVEVGDFLSMRGVGGLDQGRISGNSLPLSIWINFMQQATEGLANEDFPQPPDDLGEIYCAHGATGPNCPGQEPPEQETEDEPSDPPDPTQSESPPESPDPTDDPTDDPSDDPSPPCNWPLCNDGGTAGDDSGADQGTSQGNGGPEGDSTGESDAGGTDSGADAGSDQGDSTSDQGDTGTIFGRNG</sequence>
<dbReference type="FunFam" id="1.10.3810.10:FF:000001">
    <property type="entry name" value="Penicillin-binding protein 1A"/>
    <property type="match status" value="1"/>
</dbReference>
<dbReference type="Proteomes" id="UP000272474">
    <property type="component" value="Unassembled WGS sequence"/>
</dbReference>
<evidence type="ECO:0000256" key="3">
    <source>
        <dbReference type="ARBA" id="ARBA00022645"/>
    </source>
</evidence>
<dbReference type="Pfam" id="PF00905">
    <property type="entry name" value="Transpeptidase"/>
    <property type="match status" value="1"/>
</dbReference>
<dbReference type="Pfam" id="PF00912">
    <property type="entry name" value="Transgly"/>
    <property type="match status" value="1"/>
</dbReference>
<feature type="compositionally biased region" description="Low complexity" evidence="14">
    <location>
        <begin position="864"/>
        <end position="874"/>
    </location>
</feature>
<keyword evidence="4" id="KW-0645">Protease</keyword>
<evidence type="ECO:0000256" key="2">
    <source>
        <dbReference type="ARBA" id="ARBA00007739"/>
    </source>
</evidence>
<keyword evidence="15" id="KW-0472">Membrane</keyword>
<feature type="compositionally biased region" description="Acidic residues" evidence="14">
    <location>
        <begin position="810"/>
        <end position="820"/>
    </location>
</feature>
<feature type="compositionally biased region" description="Acidic residues" evidence="14">
    <location>
        <begin position="835"/>
        <end position="846"/>
    </location>
</feature>
<dbReference type="InterPro" id="IPR023346">
    <property type="entry name" value="Lysozyme-like_dom_sf"/>
</dbReference>
<keyword evidence="9" id="KW-0573">Peptidoglycan synthesis</keyword>
<feature type="compositionally biased region" description="Low complexity" evidence="14">
    <location>
        <begin position="882"/>
        <end position="915"/>
    </location>
</feature>
<feature type="domain" description="Glycosyl transferase family 51" evidence="17">
    <location>
        <begin position="157"/>
        <end position="332"/>
    </location>
</feature>
<dbReference type="SUPFAM" id="SSF56601">
    <property type="entry name" value="beta-lactamase/transpeptidase-like"/>
    <property type="match status" value="1"/>
</dbReference>
<name>A0A3A9YGD1_9ACTN</name>
<keyword evidence="8" id="KW-0133">Cell shape</keyword>
<dbReference type="InterPro" id="IPR001264">
    <property type="entry name" value="Glyco_trans_51"/>
</dbReference>
<evidence type="ECO:0000259" key="17">
    <source>
        <dbReference type="Pfam" id="PF00912"/>
    </source>
</evidence>
<keyword evidence="10" id="KW-0511">Multifunctional enzyme</keyword>
<evidence type="ECO:0000256" key="7">
    <source>
        <dbReference type="ARBA" id="ARBA00022801"/>
    </source>
</evidence>
<comment type="similarity">
    <text evidence="1">In the C-terminal section; belongs to the transpeptidase family.</text>
</comment>
<reference evidence="18 19" key="1">
    <citation type="journal article" date="2014" name="Int. J. Syst. Evol. Microbiol.">
        <title>Streptomyces hoynatensis sp. nov., isolated from deep marine sediment.</title>
        <authorList>
            <person name="Veyisoglu A."/>
            <person name="Sahin N."/>
        </authorList>
    </citation>
    <scope>NUCLEOTIDE SEQUENCE [LARGE SCALE GENOMIC DNA]</scope>
    <source>
        <strain evidence="18 19">KCTC 29097</strain>
    </source>
</reference>
<protein>
    <submittedName>
        <fullName evidence="18">Penicillin-binding protein</fullName>
    </submittedName>
</protein>
<proteinExistence type="inferred from homology"/>
<dbReference type="InterPro" id="IPR012338">
    <property type="entry name" value="Beta-lactam/transpept-like"/>
</dbReference>
<feature type="transmembrane region" description="Helical" evidence="15">
    <location>
        <begin position="106"/>
        <end position="128"/>
    </location>
</feature>
<keyword evidence="11" id="KW-0961">Cell wall biogenesis/degradation</keyword>
<evidence type="ECO:0000256" key="9">
    <source>
        <dbReference type="ARBA" id="ARBA00022984"/>
    </source>
</evidence>
<comment type="catalytic activity">
    <reaction evidence="12">
        <text>Preferential cleavage: (Ac)2-L-Lys-D-Ala-|-D-Ala. Also transpeptidation of peptidyl-alanyl moieties that are N-acyl substituents of D-alanine.</text>
        <dbReference type="EC" id="3.4.16.4"/>
    </reaction>
</comment>
<keyword evidence="15" id="KW-1133">Transmembrane helix</keyword>
<dbReference type="OrthoDB" id="8865355at2"/>
<evidence type="ECO:0000256" key="5">
    <source>
        <dbReference type="ARBA" id="ARBA00022676"/>
    </source>
</evidence>
<evidence type="ECO:0000256" key="15">
    <source>
        <dbReference type="SAM" id="Phobius"/>
    </source>
</evidence>
<dbReference type="Gene3D" id="3.40.710.10">
    <property type="entry name" value="DD-peptidase/beta-lactamase superfamily"/>
    <property type="match status" value="1"/>
</dbReference>